<keyword evidence="4" id="KW-1185">Reference proteome</keyword>
<organism evidence="3 4">
    <name type="scientific">Orbilia ellipsospora</name>
    <dbReference type="NCBI Taxonomy" id="2528407"/>
    <lineage>
        <taxon>Eukaryota</taxon>
        <taxon>Fungi</taxon>
        <taxon>Dikarya</taxon>
        <taxon>Ascomycota</taxon>
        <taxon>Pezizomycotina</taxon>
        <taxon>Orbiliomycetes</taxon>
        <taxon>Orbiliales</taxon>
        <taxon>Orbiliaceae</taxon>
        <taxon>Orbilia</taxon>
    </lineage>
</organism>
<feature type="compositionally biased region" description="Pro residues" evidence="1">
    <location>
        <begin position="1"/>
        <end position="14"/>
    </location>
</feature>
<dbReference type="PROSITE" id="PS50097">
    <property type="entry name" value="BTB"/>
    <property type="match status" value="1"/>
</dbReference>
<dbReference type="AlphaFoldDB" id="A0AAV9WT07"/>
<dbReference type="Pfam" id="PF00651">
    <property type="entry name" value="BTB"/>
    <property type="match status" value="1"/>
</dbReference>
<feature type="region of interest" description="Disordered" evidence="1">
    <location>
        <begin position="1"/>
        <end position="20"/>
    </location>
</feature>
<sequence length="257" mass="29017">MSPKQPSPPKPAAPTPKKTAIPSDSLLKLLRSHEYSDITIVVGTGPTLRIYNLHRNIVCTKSKYFELAIQYHIQSGSRHPQIQLPDILPPIFDILLEWIYGDMLVLEVHQPLILSLYRAANFLQLQGMQITIAKQVSKMLKRKRKLGRAVDFDGFEIVRGMFEYTPSSTTSFTSLRKCTDELALGENIPKSIIEEELARLGTGKEGDTRFWMALAVSYQKALECTICKECRNIVSTRMILDRMCCHCDSEGEGGKKT</sequence>
<evidence type="ECO:0000259" key="2">
    <source>
        <dbReference type="PROSITE" id="PS50097"/>
    </source>
</evidence>
<evidence type="ECO:0000256" key="1">
    <source>
        <dbReference type="SAM" id="MobiDB-lite"/>
    </source>
</evidence>
<reference evidence="3 4" key="1">
    <citation type="submission" date="2019-10" db="EMBL/GenBank/DDBJ databases">
        <authorList>
            <person name="Palmer J.M."/>
        </authorList>
    </citation>
    <scope>NUCLEOTIDE SEQUENCE [LARGE SCALE GENOMIC DNA]</scope>
    <source>
        <strain evidence="3 4">TWF694</strain>
    </source>
</reference>
<dbReference type="InterPro" id="IPR011333">
    <property type="entry name" value="SKP1/BTB/POZ_sf"/>
</dbReference>
<proteinExistence type="predicted"/>
<comment type="caution">
    <text evidence="3">The sequence shown here is derived from an EMBL/GenBank/DDBJ whole genome shotgun (WGS) entry which is preliminary data.</text>
</comment>
<dbReference type="SUPFAM" id="SSF54695">
    <property type="entry name" value="POZ domain"/>
    <property type="match status" value="1"/>
</dbReference>
<dbReference type="EMBL" id="JAVHJO010000018">
    <property type="protein sequence ID" value="KAK6524104.1"/>
    <property type="molecule type" value="Genomic_DNA"/>
</dbReference>
<feature type="domain" description="BTB" evidence="2">
    <location>
        <begin position="36"/>
        <end position="108"/>
    </location>
</feature>
<gene>
    <name evidence="3" type="ORF">TWF694_005767</name>
</gene>
<name>A0AAV9WT07_9PEZI</name>
<dbReference type="SMART" id="SM00225">
    <property type="entry name" value="BTB"/>
    <property type="match status" value="1"/>
</dbReference>
<dbReference type="InterPro" id="IPR000210">
    <property type="entry name" value="BTB/POZ_dom"/>
</dbReference>
<accession>A0AAV9WT07</accession>
<dbReference type="Proteomes" id="UP001365542">
    <property type="component" value="Unassembled WGS sequence"/>
</dbReference>
<evidence type="ECO:0000313" key="3">
    <source>
        <dbReference type="EMBL" id="KAK6524104.1"/>
    </source>
</evidence>
<protein>
    <recommendedName>
        <fullName evidence="2">BTB domain-containing protein</fullName>
    </recommendedName>
</protein>
<dbReference type="Gene3D" id="3.30.710.10">
    <property type="entry name" value="Potassium Channel Kv1.1, Chain A"/>
    <property type="match status" value="1"/>
</dbReference>
<evidence type="ECO:0000313" key="4">
    <source>
        <dbReference type="Proteomes" id="UP001365542"/>
    </source>
</evidence>
<dbReference type="CDD" id="cd18186">
    <property type="entry name" value="BTB_POZ_ZBTB_KLHL-like"/>
    <property type="match status" value="1"/>
</dbReference>